<evidence type="ECO:0000313" key="1">
    <source>
        <dbReference type="EMBL" id="KAF7314998.1"/>
    </source>
</evidence>
<gene>
    <name evidence="1" type="ORF">MIND_00013900</name>
</gene>
<sequence length="121" mass="12454">MSTWDAAIKAIKEKVPSADEAALQATIAHADSEFASSIVDLILFGDGTTLHVSLDTAVGTGDCANLGNGAFKGQLTTPVSGTYLLTVTATTAKLYDDDGGLIYNGKGSASVGLRNSWPITF</sequence>
<protein>
    <submittedName>
        <fullName evidence="1">Uncharacterized protein</fullName>
    </submittedName>
</protein>
<keyword evidence="2" id="KW-1185">Reference proteome</keyword>
<proteinExistence type="predicted"/>
<dbReference type="EMBL" id="JACAZF010000001">
    <property type="protein sequence ID" value="KAF7314998.1"/>
    <property type="molecule type" value="Genomic_DNA"/>
</dbReference>
<organism evidence="1 2">
    <name type="scientific">Mycena indigotica</name>
    <dbReference type="NCBI Taxonomy" id="2126181"/>
    <lineage>
        <taxon>Eukaryota</taxon>
        <taxon>Fungi</taxon>
        <taxon>Dikarya</taxon>
        <taxon>Basidiomycota</taxon>
        <taxon>Agaricomycotina</taxon>
        <taxon>Agaricomycetes</taxon>
        <taxon>Agaricomycetidae</taxon>
        <taxon>Agaricales</taxon>
        <taxon>Marasmiineae</taxon>
        <taxon>Mycenaceae</taxon>
        <taxon>Mycena</taxon>
    </lineage>
</organism>
<dbReference type="GeneID" id="59339627"/>
<dbReference type="AlphaFoldDB" id="A0A8H6TAM5"/>
<reference evidence="1" key="1">
    <citation type="submission" date="2020-05" db="EMBL/GenBank/DDBJ databases">
        <title>Mycena genomes resolve the evolution of fungal bioluminescence.</title>
        <authorList>
            <person name="Tsai I.J."/>
        </authorList>
    </citation>
    <scope>NUCLEOTIDE SEQUENCE</scope>
    <source>
        <strain evidence="1">171206Taipei</strain>
    </source>
</reference>
<dbReference type="Proteomes" id="UP000636479">
    <property type="component" value="Unassembled WGS sequence"/>
</dbReference>
<accession>A0A8H6TAM5</accession>
<comment type="caution">
    <text evidence="1">The sequence shown here is derived from an EMBL/GenBank/DDBJ whole genome shotgun (WGS) entry which is preliminary data.</text>
</comment>
<dbReference type="RefSeq" id="XP_037225021.1">
    <property type="nucleotide sequence ID" value="XM_037357111.1"/>
</dbReference>
<evidence type="ECO:0000313" key="2">
    <source>
        <dbReference type="Proteomes" id="UP000636479"/>
    </source>
</evidence>
<name>A0A8H6TAM5_9AGAR</name>